<gene>
    <name evidence="5" type="ORF">BTO16_14855</name>
</gene>
<accession>A0A2S7WHN6</accession>
<dbReference type="SUPFAM" id="SSF48208">
    <property type="entry name" value="Six-hairpin glycosidases"/>
    <property type="match status" value="1"/>
</dbReference>
<evidence type="ECO:0000256" key="2">
    <source>
        <dbReference type="ARBA" id="ARBA00038358"/>
    </source>
</evidence>
<evidence type="ECO:0000313" key="5">
    <source>
        <dbReference type="EMBL" id="PQJ77124.1"/>
    </source>
</evidence>
<keyword evidence="6" id="KW-1185">Reference proteome</keyword>
<feature type="binding site" evidence="4">
    <location>
        <position position="176"/>
    </location>
    <ligand>
        <name>substrate</name>
    </ligand>
</feature>
<feature type="active site" description="Nucleophile" evidence="3">
    <location>
        <position position="119"/>
    </location>
</feature>
<dbReference type="AlphaFoldDB" id="A0A2S7WHN6"/>
<dbReference type="PANTHER" id="PTHR36845">
    <property type="entry name" value="HYDROLASE, PUTATIVE (AFU_ORTHOLOGUE AFUA_7G05090)-RELATED"/>
    <property type="match status" value="1"/>
</dbReference>
<evidence type="ECO:0000256" key="3">
    <source>
        <dbReference type="PIRSR" id="PIRSR610905-1"/>
    </source>
</evidence>
<dbReference type="InterPro" id="IPR012341">
    <property type="entry name" value="6hp_glycosidase-like_sf"/>
</dbReference>
<dbReference type="Proteomes" id="UP000239068">
    <property type="component" value="Unassembled WGS sequence"/>
</dbReference>
<comment type="caution">
    <text evidence="5">The sequence shown here is derived from an EMBL/GenBank/DDBJ whole genome shotgun (WGS) entry which is preliminary data.</text>
</comment>
<dbReference type="Pfam" id="PF07470">
    <property type="entry name" value="Glyco_hydro_88"/>
    <property type="match status" value="1"/>
</dbReference>
<comment type="similarity">
    <text evidence="2">Belongs to the glycosyl hydrolase 88 family.</text>
</comment>
<feature type="binding site" evidence="4">
    <location>
        <position position="236"/>
    </location>
    <ligand>
        <name>substrate</name>
    </ligand>
</feature>
<protein>
    <recommendedName>
        <fullName evidence="7">Glucuronyl hydrolase</fullName>
    </recommendedName>
</protein>
<dbReference type="GO" id="GO:0052757">
    <property type="term" value="F:chondroitin hydrolase activity"/>
    <property type="evidence" value="ECO:0007669"/>
    <property type="project" value="TreeGrafter"/>
</dbReference>
<feature type="binding site" evidence="4">
    <location>
        <position position="252"/>
    </location>
    <ligand>
        <name>substrate</name>
    </ligand>
</feature>
<name>A0A2S7WHN6_9FLAO</name>
<feature type="binding site" evidence="4">
    <location>
        <position position="248"/>
    </location>
    <ligand>
        <name>substrate</name>
    </ligand>
</feature>
<dbReference type="EMBL" id="MSCM01000002">
    <property type="protein sequence ID" value="PQJ77124.1"/>
    <property type="molecule type" value="Genomic_DNA"/>
</dbReference>
<evidence type="ECO:0008006" key="7">
    <source>
        <dbReference type="Google" id="ProtNLM"/>
    </source>
</evidence>
<organism evidence="5 6">
    <name type="scientific">Polaribacter glomeratus</name>
    <dbReference type="NCBI Taxonomy" id="102"/>
    <lineage>
        <taxon>Bacteria</taxon>
        <taxon>Pseudomonadati</taxon>
        <taxon>Bacteroidota</taxon>
        <taxon>Flavobacteriia</taxon>
        <taxon>Flavobacteriales</taxon>
        <taxon>Flavobacteriaceae</taxon>
    </lineage>
</organism>
<dbReference type="InterPro" id="IPR052369">
    <property type="entry name" value="UG_Glycosaminoglycan_Hydrolase"/>
</dbReference>
<evidence type="ECO:0000256" key="4">
    <source>
        <dbReference type="PIRSR" id="PIRSR610905-2"/>
    </source>
</evidence>
<reference evidence="5 6" key="1">
    <citation type="submission" date="2016-12" db="EMBL/GenBank/DDBJ databases">
        <title>Trade-off between light-utilization and light-protection in marine flavobacteria.</title>
        <authorList>
            <person name="Kumagai Y."/>
            <person name="Yoshizawa S."/>
            <person name="Kogure K."/>
            <person name="Iwasaki W."/>
        </authorList>
    </citation>
    <scope>NUCLEOTIDE SEQUENCE [LARGE SCALE GENOMIC DNA]</scope>
    <source>
        <strain evidence="5 6">ATCC 43844</strain>
    </source>
</reference>
<dbReference type="RefSeq" id="WP_105022440.1">
    <property type="nucleotide sequence ID" value="NZ_MSCM01000002.1"/>
</dbReference>
<dbReference type="PANTHER" id="PTHR36845:SF1">
    <property type="entry name" value="HYDROLASE, PUTATIVE (AFU_ORTHOLOGUE AFUA_7G05090)-RELATED"/>
    <property type="match status" value="1"/>
</dbReference>
<evidence type="ECO:0000256" key="1">
    <source>
        <dbReference type="ARBA" id="ARBA00022801"/>
    </source>
</evidence>
<dbReference type="InterPro" id="IPR010905">
    <property type="entry name" value="Glyco_hydro_88"/>
</dbReference>
<dbReference type="OrthoDB" id="428577at2"/>
<dbReference type="Gene3D" id="1.50.10.10">
    <property type="match status" value="1"/>
</dbReference>
<evidence type="ECO:0000313" key="6">
    <source>
        <dbReference type="Proteomes" id="UP000239068"/>
    </source>
</evidence>
<proteinExistence type="inferred from homology"/>
<sequence>MIRIQLIIALCFSNIIMVSAQIEVEKKEQITFNLAETIGFAEMQFLKATNSLDIKKGFPRESHIDGTWTQVNAKNWTSGFFAGSLWYLYELTENKKWQKEAEKWTAPLSSLQTFSGHHDTGFMVFCSFGNGYRLTKNNSYKDIILNTSKTLTSRFYPNVGTIKSWDRGTNHITIIDNMMNLEMLMWASKNNGTKEMADVALSHANTTLKHHFMENGASYHGVVYDPATGAVINKRTYQGYNDKTMWARGQSWAIYGYSMMYKQTGDKKYLEASIKTADLCISRFPEDVVPYWDFDAPMIPVRERDASAGAIIASAFLELYEHTNNIKYYNWVVKLLNELSSDAYLAKEGNYQCLLLHSVGNYPRNSEVNVNLNYADYYYLEALVRLKKIVNMIE</sequence>
<dbReference type="GO" id="GO:0000272">
    <property type="term" value="P:polysaccharide catabolic process"/>
    <property type="evidence" value="ECO:0007669"/>
    <property type="project" value="TreeGrafter"/>
</dbReference>
<feature type="binding site" evidence="4">
    <location>
        <position position="119"/>
    </location>
    <ligand>
        <name>substrate</name>
    </ligand>
</feature>
<dbReference type="InterPro" id="IPR008928">
    <property type="entry name" value="6-hairpin_glycosidase_sf"/>
</dbReference>
<feature type="active site" description="Proton donor" evidence="3">
    <location>
        <position position="176"/>
    </location>
</feature>
<keyword evidence="1" id="KW-0378">Hydrolase</keyword>